<comment type="subcellular location">
    <subcellularLocation>
        <location evidence="1 10">Endoplasmic reticulum membrane</location>
        <topology evidence="1 10">Multi-pass membrane protein</topology>
    </subcellularLocation>
</comment>
<evidence type="ECO:0000256" key="2">
    <source>
        <dbReference type="ARBA" id="ARBA00004922"/>
    </source>
</evidence>
<evidence type="ECO:0000313" key="11">
    <source>
        <dbReference type="EMBL" id="KAJ7654842.1"/>
    </source>
</evidence>
<dbReference type="AlphaFoldDB" id="A0AAD7CNH7"/>
<feature type="transmembrane region" description="Helical" evidence="10">
    <location>
        <begin position="260"/>
        <end position="282"/>
    </location>
</feature>
<dbReference type="Proteomes" id="UP001221757">
    <property type="component" value="Unassembled WGS sequence"/>
</dbReference>
<keyword evidence="12" id="KW-1185">Reference proteome</keyword>
<organism evidence="11 12">
    <name type="scientific">Mycena rosella</name>
    <name type="common">Pink bonnet</name>
    <name type="synonym">Agaricus rosellus</name>
    <dbReference type="NCBI Taxonomy" id="1033263"/>
    <lineage>
        <taxon>Eukaryota</taxon>
        <taxon>Fungi</taxon>
        <taxon>Dikarya</taxon>
        <taxon>Basidiomycota</taxon>
        <taxon>Agaricomycotina</taxon>
        <taxon>Agaricomycetes</taxon>
        <taxon>Agaricomycetidae</taxon>
        <taxon>Agaricales</taxon>
        <taxon>Marasmiineae</taxon>
        <taxon>Mycenaceae</taxon>
        <taxon>Mycena</taxon>
    </lineage>
</organism>
<dbReference type="InterPro" id="IPR005599">
    <property type="entry name" value="GPI_mannosylTrfase"/>
</dbReference>
<dbReference type="EC" id="2.4.1.-" evidence="10"/>
<dbReference type="GO" id="GO:0006487">
    <property type="term" value="P:protein N-linked glycosylation"/>
    <property type="evidence" value="ECO:0007669"/>
    <property type="project" value="TreeGrafter"/>
</dbReference>
<comment type="pathway">
    <text evidence="2">Protein modification; protein glycosylation.</text>
</comment>
<name>A0AAD7CNH7_MYCRO</name>
<keyword evidence="9 10" id="KW-0472">Membrane</keyword>
<keyword evidence="4 10" id="KW-0328">Glycosyltransferase</keyword>
<dbReference type="EMBL" id="JARKIE010000317">
    <property type="protein sequence ID" value="KAJ7654842.1"/>
    <property type="molecule type" value="Genomic_DNA"/>
</dbReference>
<dbReference type="GO" id="GO:0005789">
    <property type="term" value="C:endoplasmic reticulum membrane"/>
    <property type="evidence" value="ECO:0007669"/>
    <property type="project" value="UniProtKB-SubCell"/>
</dbReference>
<keyword evidence="6 10" id="KW-0812">Transmembrane</keyword>
<evidence type="ECO:0000256" key="7">
    <source>
        <dbReference type="ARBA" id="ARBA00022824"/>
    </source>
</evidence>
<evidence type="ECO:0000256" key="3">
    <source>
        <dbReference type="ARBA" id="ARBA00007063"/>
    </source>
</evidence>
<evidence type="ECO:0000256" key="1">
    <source>
        <dbReference type="ARBA" id="ARBA00004477"/>
    </source>
</evidence>
<gene>
    <name evidence="11" type="ORF">B0H17DRAFT_993360</name>
</gene>
<comment type="similarity">
    <text evidence="3 10">Belongs to the glycosyltransferase 22 family.</text>
</comment>
<evidence type="ECO:0000256" key="9">
    <source>
        <dbReference type="ARBA" id="ARBA00023136"/>
    </source>
</evidence>
<protein>
    <recommendedName>
        <fullName evidence="10">Mannosyltransferase</fullName>
        <ecNumber evidence="10">2.4.1.-</ecNumber>
    </recommendedName>
</protein>
<keyword evidence="8 10" id="KW-1133">Transmembrane helix</keyword>
<feature type="transmembrane region" description="Helical" evidence="10">
    <location>
        <begin position="430"/>
        <end position="458"/>
    </location>
</feature>
<keyword evidence="5" id="KW-0808">Transferase</keyword>
<reference evidence="11" key="1">
    <citation type="submission" date="2023-03" db="EMBL/GenBank/DDBJ databases">
        <title>Massive genome expansion in bonnet fungi (Mycena s.s.) driven by repeated elements and novel gene families across ecological guilds.</title>
        <authorList>
            <consortium name="Lawrence Berkeley National Laboratory"/>
            <person name="Harder C.B."/>
            <person name="Miyauchi S."/>
            <person name="Viragh M."/>
            <person name="Kuo A."/>
            <person name="Thoen E."/>
            <person name="Andreopoulos B."/>
            <person name="Lu D."/>
            <person name="Skrede I."/>
            <person name="Drula E."/>
            <person name="Henrissat B."/>
            <person name="Morin E."/>
            <person name="Kohler A."/>
            <person name="Barry K."/>
            <person name="LaButti K."/>
            <person name="Morin E."/>
            <person name="Salamov A."/>
            <person name="Lipzen A."/>
            <person name="Mereny Z."/>
            <person name="Hegedus B."/>
            <person name="Baldrian P."/>
            <person name="Stursova M."/>
            <person name="Weitz H."/>
            <person name="Taylor A."/>
            <person name="Grigoriev I.V."/>
            <person name="Nagy L.G."/>
            <person name="Martin F."/>
            <person name="Kauserud H."/>
        </authorList>
    </citation>
    <scope>NUCLEOTIDE SEQUENCE</scope>
    <source>
        <strain evidence="11">CBHHK067</strain>
    </source>
</reference>
<evidence type="ECO:0000256" key="6">
    <source>
        <dbReference type="ARBA" id="ARBA00022692"/>
    </source>
</evidence>
<dbReference type="PANTHER" id="PTHR22760">
    <property type="entry name" value="GLYCOSYLTRANSFERASE"/>
    <property type="match status" value="1"/>
</dbReference>
<comment type="caution">
    <text evidence="11">The sequence shown here is derived from an EMBL/GenBank/DDBJ whole genome shotgun (WGS) entry which is preliminary data.</text>
</comment>
<dbReference type="PANTHER" id="PTHR22760:SF2">
    <property type="entry name" value="ALPHA-1,2-MANNOSYLTRANSFERASE ALG9"/>
    <property type="match status" value="1"/>
</dbReference>
<feature type="transmembrane region" description="Helical" evidence="10">
    <location>
        <begin position="389"/>
        <end position="409"/>
    </location>
</feature>
<feature type="transmembrane region" description="Helical" evidence="10">
    <location>
        <begin position="206"/>
        <end position="239"/>
    </location>
</feature>
<feature type="transmembrane region" description="Helical" evidence="10">
    <location>
        <begin position="365"/>
        <end position="383"/>
    </location>
</feature>
<dbReference type="Pfam" id="PF03901">
    <property type="entry name" value="Glyco_transf_22"/>
    <property type="match status" value="1"/>
</dbReference>
<feature type="transmembrane region" description="Helical" evidence="10">
    <location>
        <begin position="160"/>
        <end position="186"/>
    </location>
</feature>
<evidence type="ECO:0000256" key="10">
    <source>
        <dbReference type="RuleBase" id="RU363075"/>
    </source>
</evidence>
<evidence type="ECO:0000256" key="4">
    <source>
        <dbReference type="ARBA" id="ARBA00022676"/>
    </source>
</evidence>
<feature type="transmembrane region" description="Helical" evidence="10">
    <location>
        <begin position="315"/>
        <end position="344"/>
    </location>
</feature>
<dbReference type="GO" id="GO:0000026">
    <property type="term" value="F:alpha-1,2-mannosyltransferase activity"/>
    <property type="evidence" value="ECO:0007669"/>
    <property type="project" value="TreeGrafter"/>
</dbReference>
<evidence type="ECO:0000313" key="12">
    <source>
        <dbReference type="Proteomes" id="UP001221757"/>
    </source>
</evidence>
<keyword evidence="7 10" id="KW-0256">Endoplasmic reticulum</keyword>
<sequence>MSGNVQHIRFRRPEPEVQSKPQPRHTGILQDQLRRAARRPWNPSFSLAVRILLLIRFTGAMYSNIDDCDEVFNFWEPLHFLDHGYGFQTWEVSPEYAIRSWAYILLHLFPAKLSKLLLTGDKRAAFFAVRISLATVSVLAEAKFYRTVYEKINERVGRYLFFMLLFSTGMWNASAALLPSSFAMYMTTFAFSYALAPSSAQNNRRTLAATLLFATGAIVGWPFALALSVPFVFEELFVFSADRVAPEIRLHWMFNRWKRLFTAGLAALLIFIPVIAIDSIAYGKLAIVPWNIIKYNIFGGAERGPDLYGTSPWNFYLLNLVLNFNVLTPFALISLPALGVTYIVDRKRLGLVKTSADQSSPFTVLALRLAPFYLWIAILTSQAHKEERFMFPAYPLLCFNAAVTLYLVRGWLEIIFIKLTKSPYRASQSTIFRTFTSSVVVASAVISVSRVLALTFYYHSPLSVVYAFQVDELPRLLNATGLLPVYPPGTAEEDIPRVDLTPVKDFNLTMCVSKEWYRFPGHYLVPAGVRVDFIKSDFNGLLPGHFGEGEVKKVSWDNDILSTAWWNKPAAWYGWSRPATRHVPVGLNDLNKEEPSHYASIETCDYMLDLDFPSNPSSSTLEPRYAADAKTWERVYCIPFLDARHSNLLTRTLWLPGEAWQSLNEFGDYCLLKNRGLVAKKEAAMIKRIN</sequence>
<evidence type="ECO:0000256" key="8">
    <source>
        <dbReference type="ARBA" id="ARBA00022989"/>
    </source>
</evidence>
<proteinExistence type="inferred from homology"/>
<evidence type="ECO:0000256" key="5">
    <source>
        <dbReference type="ARBA" id="ARBA00022679"/>
    </source>
</evidence>
<accession>A0AAD7CNH7</accession>